<dbReference type="AlphaFoldDB" id="A0A9W8AAU3"/>
<dbReference type="PROSITE" id="PS00059">
    <property type="entry name" value="ADH_ZINC"/>
    <property type="match status" value="1"/>
</dbReference>
<dbReference type="Gene3D" id="3.90.180.10">
    <property type="entry name" value="Medium-chain alcohol dehydrogenases, catalytic domain"/>
    <property type="match status" value="1"/>
</dbReference>
<dbReference type="InterPro" id="IPR020843">
    <property type="entry name" value="ER"/>
</dbReference>
<keyword evidence="3 5" id="KW-0862">Zinc</keyword>
<dbReference type="FunFam" id="3.40.50.720:FF:000022">
    <property type="entry name" value="Cinnamyl alcohol dehydrogenase"/>
    <property type="match status" value="1"/>
</dbReference>
<dbReference type="InterPro" id="IPR013149">
    <property type="entry name" value="ADH-like_C"/>
</dbReference>
<evidence type="ECO:0000256" key="3">
    <source>
        <dbReference type="ARBA" id="ARBA00022833"/>
    </source>
</evidence>
<evidence type="ECO:0000259" key="6">
    <source>
        <dbReference type="SMART" id="SM00829"/>
    </source>
</evidence>
<dbReference type="InterPro" id="IPR029752">
    <property type="entry name" value="D-isomer_DH_CS1"/>
</dbReference>
<dbReference type="CDD" id="cd05283">
    <property type="entry name" value="CAD1"/>
    <property type="match status" value="1"/>
</dbReference>
<dbReference type="PANTHER" id="PTHR42683">
    <property type="entry name" value="ALDEHYDE REDUCTASE"/>
    <property type="match status" value="1"/>
</dbReference>
<dbReference type="InterPro" id="IPR047109">
    <property type="entry name" value="CAD-like"/>
</dbReference>
<sequence length="356" mass="38099">MPTSTKSHSGEKVKCLAVKEKGGPVSEWEYTARPLGPHDIELAIDYCGVCGTDCTQIDTGYSVAEYPFVPGHEIIGRAVKLGDEVQGFSEGERVGVSWFAWSCEDGSSQCDQCRQGNDAYCQKAVATAGGKYPDGSVSHGGYADSIRVHQKHVMHIPDDLDSKSAAPLTCGGSTVFTPMSVHNVKAGDCVGIVGIGGLGHMAIMFAKALGAEVTAFTTKEDKCKECLELGAHHAVNLKDAKQVSRAENSIDFLLVCSNSPHINWDQLASFVSLHGKIVLVGIPPTPIKISAANLLLKHISLSTSVVGNAAQVQQTLDFAAKHHIKPILEELPMSKANDGIQRVKDGDVRYRVVLHR</sequence>
<keyword evidence="8" id="KW-1185">Reference proteome</keyword>
<protein>
    <recommendedName>
        <fullName evidence="6">Enoyl reductase (ER) domain-containing protein</fullName>
    </recommendedName>
</protein>
<dbReference type="OrthoDB" id="1879366at2759"/>
<dbReference type="EMBL" id="JANBPT010000130">
    <property type="protein sequence ID" value="KAJ1927180.1"/>
    <property type="molecule type" value="Genomic_DNA"/>
</dbReference>
<feature type="domain" description="Enoyl reductase (ER)" evidence="6">
    <location>
        <begin position="22"/>
        <end position="354"/>
    </location>
</feature>
<dbReference type="SMART" id="SM00829">
    <property type="entry name" value="PKS_ER"/>
    <property type="match status" value="1"/>
</dbReference>
<dbReference type="GO" id="GO:0008270">
    <property type="term" value="F:zinc ion binding"/>
    <property type="evidence" value="ECO:0007669"/>
    <property type="project" value="InterPro"/>
</dbReference>
<dbReference type="InterPro" id="IPR011032">
    <property type="entry name" value="GroES-like_sf"/>
</dbReference>
<dbReference type="Gene3D" id="3.40.50.720">
    <property type="entry name" value="NAD(P)-binding Rossmann-like Domain"/>
    <property type="match status" value="1"/>
</dbReference>
<reference evidence="7" key="1">
    <citation type="submission" date="2022-07" db="EMBL/GenBank/DDBJ databases">
        <title>Phylogenomic reconstructions and comparative analyses of Kickxellomycotina fungi.</title>
        <authorList>
            <person name="Reynolds N.K."/>
            <person name="Stajich J.E."/>
            <person name="Barry K."/>
            <person name="Grigoriev I.V."/>
            <person name="Crous P."/>
            <person name="Smith M.E."/>
        </authorList>
    </citation>
    <scope>NUCLEOTIDE SEQUENCE</scope>
    <source>
        <strain evidence="7">RSA 861</strain>
    </source>
</reference>
<evidence type="ECO:0000256" key="5">
    <source>
        <dbReference type="RuleBase" id="RU361277"/>
    </source>
</evidence>
<organism evidence="7 8">
    <name type="scientific">Tieghemiomyces parasiticus</name>
    <dbReference type="NCBI Taxonomy" id="78921"/>
    <lineage>
        <taxon>Eukaryota</taxon>
        <taxon>Fungi</taxon>
        <taxon>Fungi incertae sedis</taxon>
        <taxon>Zoopagomycota</taxon>
        <taxon>Kickxellomycotina</taxon>
        <taxon>Dimargaritomycetes</taxon>
        <taxon>Dimargaritales</taxon>
        <taxon>Dimargaritaceae</taxon>
        <taxon>Tieghemiomyces</taxon>
    </lineage>
</organism>
<keyword evidence="4" id="KW-0560">Oxidoreductase</keyword>
<dbReference type="PROSITE" id="PS00065">
    <property type="entry name" value="D_2_HYDROXYACID_DH_1"/>
    <property type="match status" value="1"/>
</dbReference>
<comment type="similarity">
    <text evidence="5">Belongs to the zinc-containing alcohol dehydrogenase family.</text>
</comment>
<evidence type="ECO:0000313" key="7">
    <source>
        <dbReference type="EMBL" id="KAJ1927180.1"/>
    </source>
</evidence>
<keyword evidence="2 5" id="KW-0479">Metal-binding</keyword>
<evidence type="ECO:0000313" key="8">
    <source>
        <dbReference type="Proteomes" id="UP001150569"/>
    </source>
</evidence>
<dbReference type="Pfam" id="PF08240">
    <property type="entry name" value="ADH_N"/>
    <property type="match status" value="1"/>
</dbReference>
<dbReference type="InterPro" id="IPR036291">
    <property type="entry name" value="NAD(P)-bd_dom_sf"/>
</dbReference>
<gene>
    <name evidence="7" type="ORF">IWQ60_003146</name>
</gene>
<dbReference type="Pfam" id="PF00107">
    <property type="entry name" value="ADH_zinc_N"/>
    <property type="match status" value="1"/>
</dbReference>
<comment type="caution">
    <text evidence="7">The sequence shown here is derived from an EMBL/GenBank/DDBJ whole genome shotgun (WGS) entry which is preliminary data.</text>
</comment>
<dbReference type="Proteomes" id="UP001150569">
    <property type="component" value="Unassembled WGS sequence"/>
</dbReference>
<dbReference type="GO" id="GO:0016616">
    <property type="term" value="F:oxidoreductase activity, acting on the CH-OH group of donors, NAD or NADP as acceptor"/>
    <property type="evidence" value="ECO:0007669"/>
    <property type="project" value="InterPro"/>
</dbReference>
<dbReference type="InterPro" id="IPR013154">
    <property type="entry name" value="ADH-like_N"/>
</dbReference>
<name>A0A9W8AAU3_9FUNG</name>
<dbReference type="InterPro" id="IPR002328">
    <property type="entry name" value="ADH_Zn_CS"/>
</dbReference>
<comment type="cofactor">
    <cofactor evidence="1 5">
        <name>Zn(2+)</name>
        <dbReference type="ChEBI" id="CHEBI:29105"/>
    </cofactor>
</comment>
<evidence type="ECO:0000256" key="4">
    <source>
        <dbReference type="ARBA" id="ARBA00023002"/>
    </source>
</evidence>
<proteinExistence type="inferred from homology"/>
<dbReference type="SUPFAM" id="SSF51735">
    <property type="entry name" value="NAD(P)-binding Rossmann-fold domains"/>
    <property type="match status" value="1"/>
</dbReference>
<accession>A0A9W8AAU3</accession>
<evidence type="ECO:0000256" key="2">
    <source>
        <dbReference type="ARBA" id="ARBA00022723"/>
    </source>
</evidence>
<evidence type="ECO:0000256" key="1">
    <source>
        <dbReference type="ARBA" id="ARBA00001947"/>
    </source>
</evidence>
<dbReference type="SUPFAM" id="SSF50129">
    <property type="entry name" value="GroES-like"/>
    <property type="match status" value="1"/>
</dbReference>